<dbReference type="Pfam" id="PF21365">
    <property type="entry name" value="Glyco_hydro_31_3rd"/>
    <property type="match status" value="1"/>
</dbReference>
<comment type="caution">
    <text evidence="6">The sequence shown here is derived from an EMBL/GenBank/DDBJ whole genome shotgun (WGS) entry which is preliminary data.</text>
</comment>
<dbReference type="SUPFAM" id="SSF51445">
    <property type="entry name" value="(Trans)glycosidases"/>
    <property type="match status" value="1"/>
</dbReference>
<evidence type="ECO:0008006" key="8">
    <source>
        <dbReference type="Google" id="ProtNLM"/>
    </source>
</evidence>
<evidence type="ECO:0000259" key="3">
    <source>
        <dbReference type="Pfam" id="PF01055"/>
    </source>
</evidence>
<evidence type="ECO:0000259" key="5">
    <source>
        <dbReference type="Pfam" id="PF21365"/>
    </source>
</evidence>
<feature type="domain" description="Glycoside hydrolase family 31 TIM barrel" evidence="3">
    <location>
        <begin position="255"/>
        <end position="594"/>
    </location>
</feature>
<keyword evidence="7" id="KW-1185">Reference proteome</keyword>
<dbReference type="InterPro" id="IPR051816">
    <property type="entry name" value="Glycosyl_Hydrolase_31"/>
</dbReference>
<evidence type="ECO:0000256" key="1">
    <source>
        <dbReference type="ARBA" id="ARBA00007806"/>
    </source>
</evidence>
<evidence type="ECO:0000259" key="4">
    <source>
        <dbReference type="Pfam" id="PF13802"/>
    </source>
</evidence>
<dbReference type="Pfam" id="PF13802">
    <property type="entry name" value="Gal_mutarotas_2"/>
    <property type="match status" value="1"/>
</dbReference>
<dbReference type="Gene3D" id="2.60.40.1180">
    <property type="entry name" value="Golgi alpha-mannosidase II"/>
    <property type="match status" value="1"/>
</dbReference>
<reference evidence="6 7" key="1">
    <citation type="submission" date="2019-06" db="EMBL/GenBank/DDBJ databases">
        <authorList>
            <person name="Broberg M."/>
        </authorList>
    </citation>
    <scope>NUCLEOTIDE SEQUENCE [LARGE SCALE GENOMIC DNA]</scope>
</reference>
<protein>
    <recommendedName>
        <fullName evidence="8">Glycoside hydrolase family 31 N-terminal domain-containing protein</fullName>
    </recommendedName>
</protein>
<dbReference type="InterPro" id="IPR000322">
    <property type="entry name" value="Glyco_hydro_31_TIM"/>
</dbReference>
<dbReference type="SUPFAM" id="SSF74650">
    <property type="entry name" value="Galactose mutarotase-like"/>
    <property type="match status" value="1"/>
</dbReference>
<gene>
    <name evidence="6" type="ORF">CLO192961_LOCUS179501</name>
</gene>
<dbReference type="EMBL" id="CABFNS010000742">
    <property type="protein sequence ID" value="VUC26002.1"/>
    <property type="molecule type" value="Genomic_DNA"/>
</dbReference>
<dbReference type="Proteomes" id="UP000766486">
    <property type="component" value="Unassembled WGS sequence"/>
</dbReference>
<dbReference type="InterPro" id="IPR013780">
    <property type="entry name" value="Glyco_hydro_b"/>
</dbReference>
<dbReference type="SUPFAM" id="SSF51011">
    <property type="entry name" value="Glycosyl hydrolase domain"/>
    <property type="match status" value="1"/>
</dbReference>
<evidence type="ECO:0000256" key="2">
    <source>
        <dbReference type="RuleBase" id="RU361185"/>
    </source>
</evidence>
<proteinExistence type="inferred from homology"/>
<feature type="domain" description="Glycosyl hydrolase family 31 C-terminal" evidence="5">
    <location>
        <begin position="606"/>
        <end position="695"/>
    </location>
</feature>
<comment type="similarity">
    <text evidence="1 2">Belongs to the glycosyl hydrolase 31 family.</text>
</comment>
<dbReference type="Gene3D" id="3.20.20.80">
    <property type="entry name" value="Glycosidases"/>
    <property type="match status" value="1"/>
</dbReference>
<dbReference type="Gene3D" id="2.60.40.1760">
    <property type="entry name" value="glycosyl hydrolase (family 31)"/>
    <property type="match status" value="1"/>
</dbReference>
<dbReference type="InterPro" id="IPR017853">
    <property type="entry name" value="GH"/>
</dbReference>
<feature type="domain" description="Glycoside hydrolase family 31 N-terminal" evidence="4">
    <location>
        <begin position="20"/>
        <end position="209"/>
    </location>
</feature>
<accession>A0ABY6U5Y5</accession>
<keyword evidence="2" id="KW-0378">Hydrolase</keyword>
<sequence length="703" mass="80109">MFFSEDDDHALAWRYDGEYLQIKPWGPNAFRVRSTKLPELPNQDWALSEPIKQLKPEITLPSTQTTLTAPDQDMHGTKKMFPAACITNGSLQAELTAYGKLTMKNTSTSKQIFEEYNRTKIDHSDPKTSAIQVQSREFGAHGSGATEYYITYRLEPQSSDERIYGMGQYQQEFLNLKGLDLELAQRNSQASVPFFVSSLGYGMLWNNPSIGRVVFGRNITSFEARSASAIDFWIVTGASLKEILHRYVDVSGHSPMMPEYGLGFWQSKLRYQNQEELMNVARVYKDRNIPLDVIVADYFHWPLQGDWAWDHTAWPDPRGMVKELESMGIRLLVSMWPTVDKRSGAYNEMLERGLLIRVDRGIHTTRDFMGQCLQADFTNPATRLYVWKKIKENYHDLGIPCFWLDEAEPEFNAYAFENYRYFLGPVMSVGNFYPRSYAQAFYEGQVSAGQQTGGKDGIVNLVRCAWAGSQKFGTLVWSGDTASSWTAFRNQLAAGLNMGLSGIPWWTTDIGGFYGGEIASPDFRELLVRWFQWGAFCPVMRLHGCREPVRAPQDCEGGLAACDTGADNELWSFGEDIYPILLKYVRLRERLRNYTRQLMAEASATGSPVIRTMFFEFPEDEECWNLETQFMFGSKYLCAPILEAGQRVREIYLPKGHRWGRLLVEAEEDKIEEVIDGGVKVKAPAPIDSIPVFVRLESSDIET</sequence>
<evidence type="ECO:0000313" key="6">
    <source>
        <dbReference type="EMBL" id="VUC26002.1"/>
    </source>
</evidence>
<dbReference type="InterPro" id="IPR048395">
    <property type="entry name" value="Glyco_hydro_31_C"/>
</dbReference>
<dbReference type="CDD" id="cd14752">
    <property type="entry name" value="GH31_N"/>
    <property type="match status" value="1"/>
</dbReference>
<dbReference type="InterPro" id="IPR025887">
    <property type="entry name" value="Glyco_hydro_31_N_dom"/>
</dbReference>
<keyword evidence="2" id="KW-0326">Glycosidase</keyword>
<dbReference type="InterPro" id="IPR011013">
    <property type="entry name" value="Gal_mutarotase_sf_dom"/>
</dbReference>
<evidence type="ECO:0000313" key="7">
    <source>
        <dbReference type="Proteomes" id="UP000766486"/>
    </source>
</evidence>
<name>A0ABY6U5Y5_BIOOC</name>
<organism evidence="6 7">
    <name type="scientific">Bionectria ochroleuca</name>
    <name type="common">Gliocladium roseum</name>
    <dbReference type="NCBI Taxonomy" id="29856"/>
    <lineage>
        <taxon>Eukaryota</taxon>
        <taxon>Fungi</taxon>
        <taxon>Dikarya</taxon>
        <taxon>Ascomycota</taxon>
        <taxon>Pezizomycotina</taxon>
        <taxon>Sordariomycetes</taxon>
        <taxon>Hypocreomycetidae</taxon>
        <taxon>Hypocreales</taxon>
        <taxon>Bionectriaceae</taxon>
        <taxon>Clonostachys</taxon>
    </lineage>
</organism>
<dbReference type="PANTHER" id="PTHR43863">
    <property type="entry name" value="HYDROLASE, PUTATIVE (AFU_ORTHOLOGUE AFUA_1G03140)-RELATED"/>
    <property type="match status" value="1"/>
</dbReference>
<dbReference type="CDD" id="cd06591">
    <property type="entry name" value="GH31_xylosidase_XylS"/>
    <property type="match status" value="1"/>
</dbReference>
<dbReference type="PANTHER" id="PTHR43863:SF2">
    <property type="entry name" value="MALTASE-GLUCOAMYLASE"/>
    <property type="match status" value="1"/>
</dbReference>
<dbReference type="Pfam" id="PF01055">
    <property type="entry name" value="Glyco_hydro_31_2nd"/>
    <property type="match status" value="1"/>
</dbReference>